<reference evidence="1" key="1">
    <citation type="submission" date="2020-11" db="EMBL/GenBank/DDBJ databases">
        <title>Sequencing the genomes of 1000 actinobacteria strains.</title>
        <authorList>
            <person name="Klenk H.-P."/>
        </authorList>
    </citation>
    <scope>NUCLEOTIDE SEQUENCE</scope>
    <source>
        <strain evidence="1">DSM 45632</strain>
    </source>
</reference>
<dbReference type="GO" id="GO:0006355">
    <property type="term" value="P:regulation of DNA-templated transcription"/>
    <property type="evidence" value="ECO:0007669"/>
    <property type="project" value="InterPro"/>
</dbReference>
<sequence>MNEQKLEQLREHYDHTDVSELMETGTPMDLGVTAGTETMSAFTVRLPNPVLEAVREIARRDNCTTGAAMRAIIERGVAEAKSDDAVVSVSELRRLISTARGA</sequence>
<dbReference type="Proteomes" id="UP000658613">
    <property type="component" value="Unassembled WGS sequence"/>
</dbReference>
<keyword evidence="2" id="KW-1185">Reference proteome</keyword>
<gene>
    <name evidence="1" type="ORF">IW254_000048</name>
</gene>
<accession>A0A931GX91</accession>
<evidence type="ECO:0000313" key="2">
    <source>
        <dbReference type="Proteomes" id="UP000658613"/>
    </source>
</evidence>
<name>A0A931GX91_9CORY</name>
<dbReference type="SUPFAM" id="SSF47598">
    <property type="entry name" value="Ribbon-helix-helix"/>
    <property type="match status" value="1"/>
</dbReference>
<dbReference type="RefSeq" id="WP_196823712.1">
    <property type="nucleotide sequence ID" value="NZ_CP046980.1"/>
</dbReference>
<evidence type="ECO:0000313" key="1">
    <source>
        <dbReference type="EMBL" id="MBG6121079.1"/>
    </source>
</evidence>
<protein>
    <recommendedName>
        <fullName evidence="3">Ribbon-helix-helix protein CopG domain-containing protein</fullName>
    </recommendedName>
</protein>
<comment type="caution">
    <text evidence="1">The sequence shown here is derived from an EMBL/GenBank/DDBJ whole genome shotgun (WGS) entry which is preliminary data.</text>
</comment>
<organism evidence="1 2">
    <name type="scientific">Corynebacterium aquatimens</name>
    <dbReference type="NCBI Taxonomy" id="1190508"/>
    <lineage>
        <taxon>Bacteria</taxon>
        <taxon>Bacillati</taxon>
        <taxon>Actinomycetota</taxon>
        <taxon>Actinomycetes</taxon>
        <taxon>Mycobacteriales</taxon>
        <taxon>Corynebacteriaceae</taxon>
        <taxon>Corynebacterium</taxon>
    </lineage>
</organism>
<dbReference type="EMBL" id="JADOUE010000001">
    <property type="protein sequence ID" value="MBG6121079.1"/>
    <property type="molecule type" value="Genomic_DNA"/>
</dbReference>
<evidence type="ECO:0008006" key="3">
    <source>
        <dbReference type="Google" id="ProtNLM"/>
    </source>
</evidence>
<dbReference type="AlphaFoldDB" id="A0A931GX91"/>
<proteinExistence type="predicted"/>
<dbReference type="InterPro" id="IPR010985">
    <property type="entry name" value="Ribbon_hlx_hlx"/>
</dbReference>